<dbReference type="InterPro" id="IPR001734">
    <property type="entry name" value="Na/solute_symporter"/>
</dbReference>
<dbReference type="AlphaFoldDB" id="A0AAV9R510"/>
<keyword evidence="8" id="KW-0406">Ion transport</keyword>
<dbReference type="GO" id="GO:0070062">
    <property type="term" value="C:extracellular exosome"/>
    <property type="evidence" value="ECO:0007669"/>
    <property type="project" value="TreeGrafter"/>
</dbReference>
<sequence length="314" mass="33824">MDILAVYPGIPGLFVAAAYSGTLSTVSSSINALVAVTVEDYIFPFYKDFTQKQITWMNMGLSVFFGGLCIGMAGVASAMGSVLQAALSIFGMISGPLLGLYLLGMLFRTANSKGGLGGLIIGLVLTLWVGIGAQLYPPTADKTNPLHTSTAGCNKTMDRNSTTAAPWTSPAILTPKPDFRPPLADSWYSLSYVYFSLFGMLTTIVAGLLLSIITGGCKQKNMNSDLFVRKSDLICFRGCSNSKESDEMEKAPADLHMGVDNKAFTAMDVMSKGSEHDLSFSCSGKRAKSQGCRSRLRTKELNKICFRSFLQKRI</sequence>
<dbReference type="GO" id="GO:0005886">
    <property type="term" value="C:plasma membrane"/>
    <property type="evidence" value="ECO:0007669"/>
    <property type="project" value="UniProtKB-SubCell"/>
</dbReference>
<accession>A0AAV9R510</accession>
<keyword evidence="7" id="KW-0915">Sodium</keyword>
<evidence type="ECO:0000256" key="10">
    <source>
        <dbReference type="ARBA" id="ARBA00023201"/>
    </source>
</evidence>
<reference evidence="13 14" key="1">
    <citation type="submission" date="2021-06" db="EMBL/GenBank/DDBJ databases">
        <authorList>
            <person name="Palmer J.M."/>
        </authorList>
    </citation>
    <scope>NUCLEOTIDE SEQUENCE [LARGE SCALE GENOMIC DNA]</scope>
    <source>
        <strain evidence="13 14">MEX-2019</strain>
        <tissue evidence="13">Muscle</tissue>
    </source>
</reference>
<dbReference type="GO" id="GO:0005343">
    <property type="term" value="F:organic acid:sodium symporter activity"/>
    <property type="evidence" value="ECO:0007669"/>
    <property type="project" value="TreeGrafter"/>
</dbReference>
<comment type="subcellular location">
    <subcellularLocation>
        <location evidence="1">Cell membrane</location>
        <topology evidence="1">Multi-pass membrane protein</topology>
    </subcellularLocation>
</comment>
<evidence type="ECO:0000256" key="2">
    <source>
        <dbReference type="ARBA" id="ARBA00006434"/>
    </source>
</evidence>
<dbReference type="PANTHER" id="PTHR42985">
    <property type="entry name" value="SODIUM-COUPLED MONOCARBOXYLATE TRANSPORTER"/>
    <property type="match status" value="1"/>
</dbReference>
<proteinExistence type="inferred from homology"/>
<keyword evidence="3" id="KW-0813">Transport</keyword>
<feature type="transmembrane region" description="Helical" evidence="12">
    <location>
        <begin position="12"/>
        <end position="38"/>
    </location>
</feature>
<evidence type="ECO:0000313" key="13">
    <source>
        <dbReference type="EMBL" id="KAK5603489.1"/>
    </source>
</evidence>
<evidence type="ECO:0000256" key="11">
    <source>
        <dbReference type="RuleBase" id="RU362091"/>
    </source>
</evidence>
<dbReference type="Proteomes" id="UP001311232">
    <property type="component" value="Unassembled WGS sequence"/>
</dbReference>
<keyword evidence="5 12" id="KW-0812">Transmembrane</keyword>
<evidence type="ECO:0000256" key="5">
    <source>
        <dbReference type="ARBA" id="ARBA00022692"/>
    </source>
</evidence>
<evidence type="ECO:0000256" key="4">
    <source>
        <dbReference type="ARBA" id="ARBA00022475"/>
    </source>
</evidence>
<protein>
    <submittedName>
        <fullName evidence="13">Sodium-coupled monocarboxylate transporter 1</fullName>
    </submittedName>
</protein>
<dbReference type="InterPro" id="IPR051163">
    <property type="entry name" value="Sodium:Solute_Symporter_SSF"/>
</dbReference>
<evidence type="ECO:0000256" key="12">
    <source>
        <dbReference type="SAM" id="Phobius"/>
    </source>
</evidence>
<evidence type="ECO:0000256" key="8">
    <source>
        <dbReference type="ARBA" id="ARBA00023065"/>
    </source>
</evidence>
<dbReference type="PROSITE" id="PS50283">
    <property type="entry name" value="NA_SOLUT_SYMP_3"/>
    <property type="match status" value="1"/>
</dbReference>
<gene>
    <name evidence="13" type="primary">SLC5A8_2</name>
    <name evidence="13" type="ORF">CRENBAI_006326</name>
</gene>
<evidence type="ECO:0000256" key="9">
    <source>
        <dbReference type="ARBA" id="ARBA00023136"/>
    </source>
</evidence>
<dbReference type="GO" id="GO:0015730">
    <property type="term" value="P:propanoate transmembrane transport"/>
    <property type="evidence" value="ECO:0007669"/>
    <property type="project" value="TreeGrafter"/>
</dbReference>
<keyword evidence="14" id="KW-1185">Reference proteome</keyword>
<comment type="caution">
    <text evidence="13">The sequence shown here is derived from an EMBL/GenBank/DDBJ whole genome shotgun (WGS) entry which is preliminary data.</text>
</comment>
<dbReference type="Gene3D" id="1.20.1730.10">
    <property type="entry name" value="Sodium/glucose cotransporter"/>
    <property type="match status" value="1"/>
</dbReference>
<comment type="similarity">
    <text evidence="2 11">Belongs to the sodium:solute symporter (SSF) (TC 2.A.21) family.</text>
</comment>
<feature type="transmembrane region" description="Helical" evidence="12">
    <location>
        <begin position="59"/>
        <end position="79"/>
    </location>
</feature>
<feature type="transmembrane region" description="Helical" evidence="12">
    <location>
        <begin position="85"/>
        <end position="104"/>
    </location>
</feature>
<dbReference type="InterPro" id="IPR038377">
    <property type="entry name" value="Na/Glc_symporter_sf"/>
</dbReference>
<keyword evidence="6 12" id="KW-1133">Transmembrane helix</keyword>
<evidence type="ECO:0000313" key="14">
    <source>
        <dbReference type="Proteomes" id="UP001311232"/>
    </source>
</evidence>
<evidence type="ECO:0000256" key="6">
    <source>
        <dbReference type="ARBA" id="ARBA00022989"/>
    </source>
</evidence>
<dbReference type="Pfam" id="PF00474">
    <property type="entry name" value="SSF"/>
    <property type="match status" value="1"/>
</dbReference>
<feature type="transmembrane region" description="Helical" evidence="12">
    <location>
        <begin position="192"/>
        <end position="213"/>
    </location>
</feature>
<evidence type="ECO:0000256" key="3">
    <source>
        <dbReference type="ARBA" id="ARBA00022448"/>
    </source>
</evidence>
<organism evidence="13 14">
    <name type="scientific">Crenichthys baileyi</name>
    <name type="common">White River springfish</name>
    <dbReference type="NCBI Taxonomy" id="28760"/>
    <lineage>
        <taxon>Eukaryota</taxon>
        <taxon>Metazoa</taxon>
        <taxon>Chordata</taxon>
        <taxon>Craniata</taxon>
        <taxon>Vertebrata</taxon>
        <taxon>Euteleostomi</taxon>
        <taxon>Actinopterygii</taxon>
        <taxon>Neopterygii</taxon>
        <taxon>Teleostei</taxon>
        <taxon>Neoteleostei</taxon>
        <taxon>Acanthomorphata</taxon>
        <taxon>Ovalentaria</taxon>
        <taxon>Atherinomorphae</taxon>
        <taxon>Cyprinodontiformes</taxon>
        <taxon>Goodeidae</taxon>
        <taxon>Crenichthys</taxon>
    </lineage>
</organism>
<keyword evidence="4" id="KW-1003">Cell membrane</keyword>
<keyword evidence="9 12" id="KW-0472">Membrane</keyword>
<keyword evidence="10" id="KW-0739">Sodium transport</keyword>
<feature type="transmembrane region" description="Helical" evidence="12">
    <location>
        <begin position="116"/>
        <end position="136"/>
    </location>
</feature>
<name>A0AAV9R510_9TELE</name>
<dbReference type="EMBL" id="JAHHUM010002451">
    <property type="protein sequence ID" value="KAK5603489.1"/>
    <property type="molecule type" value="Genomic_DNA"/>
</dbReference>
<evidence type="ECO:0000256" key="1">
    <source>
        <dbReference type="ARBA" id="ARBA00004651"/>
    </source>
</evidence>
<evidence type="ECO:0000256" key="7">
    <source>
        <dbReference type="ARBA" id="ARBA00023053"/>
    </source>
</evidence>
<dbReference type="PANTHER" id="PTHR42985:SF25">
    <property type="entry name" value="SODIUM-COUPLED MONOCARBOXYLATE TRANSPORTER 1"/>
    <property type="match status" value="1"/>
</dbReference>